<evidence type="ECO:0000313" key="2">
    <source>
        <dbReference type="Proteomes" id="UP000251993"/>
    </source>
</evidence>
<protein>
    <submittedName>
        <fullName evidence="1">Uncharacterized protein</fullName>
    </submittedName>
</protein>
<evidence type="ECO:0000313" key="1">
    <source>
        <dbReference type="EMBL" id="AXE17200.1"/>
    </source>
</evidence>
<proteinExistence type="predicted"/>
<dbReference type="EMBL" id="CP030850">
    <property type="protein sequence ID" value="AXE17200.1"/>
    <property type="molecule type" value="Genomic_DNA"/>
</dbReference>
<organism evidence="1 2">
    <name type="scientific">Runella rosea</name>
    <dbReference type="NCBI Taxonomy" id="2259595"/>
    <lineage>
        <taxon>Bacteria</taxon>
        <taxon>Pseudomonadati</taxon>
        <taxon>Bacteroidota</taxon>
        <taxon>Cytophagia</taxon>
        <taxon>Cytophagales</taxon>
        <taxon>Spirosomataceae</taxon>
        <taxon>Runella</taxon>
    </lineage>
</organism>
<dbReference type="AlphaFoldDB" id="A0A344TEX9"/>
<name>A0A344TEX9_9BACT</name>
<keyword evidence="2" id="KW-1185">Reference proteome</keyword>
<dbReference type="Proteomes" id="UP000251993">
    <property type="component" value="Chromosome"/>
</dbReference>
<reference evidence="1 2" key="1">
    <citation type="submission" date="2018-07" db="EMBL/GenBank/DDBJ databases">
        <title>Genome sequencing of Runella.</title>
        <authorList>
            <person name="Baek M.-G."/>
            <person name="Yi H."/>
        </authorList>
    </citation>
    <scope>NUCLEOTIDE SEQUENCE [LARGE SCALE GENOMIC DNA]</scope>
    <source>
        <strain evidence="1 2">HYN0085</strain>
    </source>
</reference>
<gene>
    <name evidence="1" type="ORF">DR864_05335</name>
</gene>
<accession>A0A344TEX9</accession>
<sequence length="75" mass="8883">MQSRNPNRVRLTITSNLNSEAELELVHYVYNRKIIIPVKAEDMPYSNDWYPDTLTIRYNPKKATKGEVMIKWKLS</sequence>
<dbReference type="KEGG" id="run:DR864_05335"/>